<feature type="transmembrane region" description="Helical" evidence="1">
    <location>
        <begin position="54"/>
        <end position="72"/>
    </location>
</feature>
<keyword evidence="1" id="KW-1133">Transmembrane helix</keyword>
<keyword evidence="1" id="KW-0812">Transmembrane</keyword>
<evidence type="ECO:0000256" key="1">
    <source>
        <dbReference type="SAM" id="Phobius"/>
    </source>
</evidence>
<gene>
    <name evidence="3" type="ORF">VKT23_005117</name>
</gene>
<keyword evidence="1" id="KW-0472">Membrane</keyword>
<proteinExistence type="predicted"/>
<protein>
    <recommendedName>
        <fullName evidence="2">DUF6533 domain-containing protein</fullName>
    </recommendedName>
</protein>
<evidence type="ECO:0000313" key="3">
    <source>
        <dbReference type="EMBL" id="KAK7466394.1"/>
    </source>
</evidence>
<dbReference type="InterPro" id="IPR045340">
    <property type="entry name" value="DUF6533"/>
</dbReference>
<feature type="transmembrane region" description="Helical" evidence="1">
    <location>
        <begin position="20"/>
        <end position="42"/>
    </location>
</feature>
<dbReference type="EMBL" id="JBANRG010000005">
    <property type="protein sequence ID" value="KAK7466394.1"/>
    <property type="molecule type" value="Genomic_DNA"/>
</dbReference>
<evidence type="ECO:0000313" key="4">
    <source>
        <dbReference type="Proteomes" id="UP001498398"/>
    </source>
</evidence>
<name>A0ABR1JWV1_9AGAR</name>
<organism evidence="3 4">
    <name type="scientific">Marasmiellus scandens</name>
    <dbReference type="NCBI Taxonomy" id="2682957"/>
    <lineage>
        <taxon>Eukaryota</taxon>
        <taxon>Fungi</taxon>
        <taxon>Dikarya</taxon>
        <taxon>Basidiomycota</taxon>
        <taxon>Agaricomycotina</taxon>
        <taxon>Agaricomycetes</taxon>
        <taxon>Agaricomycetidae</taxon>
        <taxon>Agaricales</taxon>
        <taxon>Marasmiineae</taxon>
        <taxon>Omphalotaceae</taxon>
        <taxon>Marasmiellus</taxon>
    </lineage>
</organism>
<dbReference type="Proteomes" id="UP001498398">
    <property type="component" value="Unassembled WGS sequence"/>
</dbReference>
<accession>A0ABR1JWV1</accession>
<reference evidence="3 4" key="1">
    <citation type="submission" date="2024-01" db="EMBL/GenBank/DDBJ databases">
        <title>A draft genome for the cacao thread blight pathogen Marasmiellus scandens.</title>
        <authorList>
            <person name="Baruah I.K."/>
            <person name="Leung J."/>
            <person name="Bukari Y."/>
            <person name="Amoako-Attah I."/>
            <person name="Meinhardt L.W."/>
            <person name="Bailey B.A."/>
            <person name="Cohen S.P."/>
        </authorList>
    </citation>
    <scope>NUCLEOTIDE SEQUENCE [LARGE SCALE GENOMIC DNA]</scope>
    <source>
        <strain evidence="3 4">GH-19</strain>
    </source>
</reference>
<evidence type="ECO:0000259" key="2">
    <source>
        <dbReference type="Pfam" id="PF20151"/>
    </source>
</evidence>
<dbReference type="Pfam" id="PF20151">
    <property type="entry name" value="DUF6533"/>
    <property type="match status" value="1"/>
</dbReference>
<comment type="caution">
    <text evidence="3">The sequence shown here is derived from an EMBL/GenBank/DDBJ whole genome shotgun (WGS) entry which is preliminary data.</text>
</comment>
<feature type="domain" description="DUF6533" evidence="2">
    <location>
        <begin position="17"/>
        <end position="60"/>
    </location>
</feature>
<keyword evidence="4" id="KW-1185">Reference proteome</keyword>
<sequence length="91" mass="10775">MDKNAPDSLVEQRYEEYFHLLGIALLYWDHILTFAMEVEFLWKHFGSMSSYMFFLNRYFSSLGVMAVTYSLFSGSIPTSVCPFRYQLVVQY</sequence>